<dbReference type="WBParaSite" id="scaffold35083_cov288.g22204">
    <property type="protein sequence ID" value="scaffold35083_cov288.g22204"/>
    <property type="gene ID" value="scaffold35083_cov288.g22204"/>
</dbReference>
<evidence type="ECO:0000256" key="1">
    <source>
        <dbReference type="SAM" id="MobiDB-lite"/>
    </source>
</evidence>
<accession>A0A915MBI0</accession>
<feature type="region of interest" description="Disordered" evidence="1">
    <location>
        <begin position="284"/>
        <end position="317"/>
    </location>
</feature>
<feature type="compositionally biased region" description="Basic and acidic residues" evidence="1">
    <location>
        <begin position="419"/>
        <end position="428"/>
    </location>
</feature>
<reference evidence="3" key="1">
    <citation type="submission" date="2022-11" db="UniProtKB">
        <authorList>
            <consortium name="WormBaseParasite"/>
        </authorList>
    </citation>
    <scope>IDENTIFICATION</scope>
</reference>
<evidence type="ECO:0000313" key="2">
    <source>
        <dbReference type="Proteomes" id="UP000887561"/>
    </source>
</evidence>
<feature type="compositionally biased region" description="Polar residues" evidence="1">
    <location>
        <begin position="150"/>
        <end position="172"/>
    </location>
</feature>
<dbReference type="AlphaFoldDB" id="A0A915MBI0"/>
<feature type="region of interest" description="Disordered" evidence="1">
    <location>
        <begin position="373"/>
        <end position="428"/>
    </location>
</feature>
<protein>
    <submittedName>
        <fullName evidence="3">Uncharacterized protein</fullName>
    </submittedName>
</protein>
<feature type="compositionally biased region" description="Polar residues" evidence="1">
    <location>
        <begin position="227"/>
        <end position="254"/>
    </location>
</feature>
<sequence>MYKVEIPLPKLCRNIANPVLQNGTGQEFTYIFDFMKVQDKGTNINFVQLADFQSHSTGHMAGGFQTPLNLPFNFEHLNLEEGESSQTGGSKARKSFSVVEGRKLNFDNLDDLPESSASRNIPRPRKSNAQRPMERQGASRRLPPRASVDIPSSRQQVENSGNEGLQEGNNSARTKKNLRRNTSMPLNRSNRNDMSNRRSDVEGSVDNKSNHPLYGVGSHSFDGIQGQGNFSGSHDQSSGFGQSNWSGNQDSSNIPPLFPQQWMHGSFPHQFQPESFPHQFQPESFPHQFQPESFPHQFQPGSFPHQPQPGSLPQQLDQSESFTHTGVYGNLPVYNHPHPGQEQQLYGQGYQYPPLFYQYPPHYHALNAQHGSVHNVPQTSNNEAGSSDTDTPNVVYYPDGYVPPPEPQESEPSYSYYQRDGKWYERID</sequence>
<feature type="region of interest" description="Disordered" evidence="1">
    <location>
        <begin position="107"/>
        <end position="256"/>
    </location>
</feature>
<evidence type="ECO:0000313" key="3">
    <source>
        <dbReference type="WBParaSite" id="scaffold35083_cov288.g22204"/>
    </source>
</evidence>
<organism evidence="2 3">
    <name type="scientific">Meloidogyne javanica</name>
    <name type="common">Root-knot nematode worm</name>
    <dbReference type="NCBI Taxonomy" id="6303"/>
    <lineage>
        <taxon>Eukaryota</taxon>
        <taxon>Metazoa</taxon>
        <taxon>Ecdysozoa</taxon>
        <taxon>Nematoda</taxon>
        <taxon>Chromadorea</taxon>
        <taxon>Rhabditida</taxon>
        <taxon>Tylenchina</taxon>
        <taxon>Tylenchomorpha</taxon>
        <taxon>Tylenchoidea</taxon>
        <taxon>Meloidogynidae</taxon>
        <taxon>Meloidogyninae</taxon>
        <taxon>Meloidogyne</taxon>
        <taxon>Meloidogyne incognita group</taxon>
    </lineage>
</organism>
<feature type="compositionally biased region" description="Polar residues" evidence="1">
    <location>
        <begin position="308"/>
        <end position="317"/>
    </location>
</feature>
<proteinExistence type="predicted"/>
<feature type="compositionally biased region" description="Basic and acidic residues" evidence="1">
    <location>
        <begin position="190"/>
        <end position="201"/>
    </location>
</feature>
<feature type="compositionally biased region" description="Polar residues" evidence="1">
    <location>
        <begin position="373"/>
        <end position="391"/>
    </location>
</feature>
<name>A0A915MBI0_MELJA</name>
<keyword evidence="2" id="KW-1185">Reference proteome</keyword>
<dbReference type="Proteomes" id="UP000887561">
    <property type="component" value="Unplaced"/>
</dbReference>